<gene>
    <name evidence="1" type="ORF">B0H65DRAFT_444747</name>
</gene>
<dbReference type="Proteomes" id="UP001278500">
    <property type="component" value="Unassembled WGS sequence"/>
</dbReference>
<name>A0AAE0JBC6_9PEZI</name>
<dbReference type="AlphaFoldDB" id="A0AAE0JBC6"/>
<dbReference type="EMBL" id="JAUEPP010000006">
    <property type="protein sequence ID" value="KAK3340791.1"/>
    <property type="molecule type" value="Genomic_DNA"/>
</dbReference>
<accession>A0AAE0JBC6</accession>
<reference evidence="1" key="2">
    <citation type="submission" date="2023-06" db="EMBL/GenBank/DDBJ databases">
        <authorList>
            <consortium name="Lawrence Berkeley National Laboratory"/>
            <person name="Haridas S."/>
            <person name="Hensen N."/>
            <person name="Bonometti L."/>
            <person name="Westerberg I."/>
            <person name="Brannstrom I.O."/>
            <person name="Guillou S."/>
            <person name="Cros-Aarteil S."/>
            <person name="Calhoun S."/>
            <person name="Kuo A."/>
            <person name="Mondo S."/>
            <person name="Pangilinan J."/>
            <person name="Riley R."/>
            <person name="Labutti K."/>
            <person name="Andreopoulos B."/>
            <person name="Lipzen A."/>
            <person name="Chen C."/>
            <person name="Yanf M."/>
            <person name="Daum C."/>
            <person name="Ng V."/>
            <person name="Clum A."/>
            <person name="Steindorff A."/>
            <person name="Ohm R."/>
            <person name="Martin F."/>
            <person name="Silar P."/>
            <person name="Natvig D."/>
            <person name="Lalanne C."/>
            <person name="Gautier V."/>
            <person name="Ament-Velasquez S.L."/>
            <person name="Kruys A."/>
            <person name="Hutchinson M.I."/>
            <person name="Powell A.J."/>
            <person name="Barry K."/>
            <person name="Miller A.N."/>
            <person name="Grigoriev I.V."/>
            <person name="Debuchy R."/>
            <person name="Gladieux P."/>
            <person name="Thoren M.H."/>
            <person name="Johannesson H."/>
        </authorList>
    </citation>
    <scope>NUCLEOTIDE SEQUENCE</scope>
    <source>
        <strain evidence="1">CBS 560.94</strain>
    </source>
</reference>
<organism evidence="1 2">
    <name type="scientific">Neurospora tetraspora</name>
    <dbReference type="NCBI Taxonomy" id="94610"/>
    <lineage>
        <taxon>Eukaryota</taxon>
        <taxon>Fungi</taxon>
        <taxon>Dikarya</taxon>
        <taxon>Ascomycota</taxon>
        <taxon>Pezizomycotina</taxon>
        <taxon>Sordariomycetes</taxon>
        <taxon>Sordariomycetidae</taxon>
        <taxon>Sordariales</taxon>
        <taxon>Sordariaceae</taxon>
        <taxon>Neurospora</taxon>
    </lineage>
</organism>
<sequence length="129" mass="14421">MDVPWLLRSLSRWRVGNWRKRELPGRSSQLPSFFPSYTATWQLGYAEFLPSLPVPGLSHRAISWIVLARLTGSYPSRSSGSPPFKSTDTFSKFSSSDATLTLQAPWAESSGTKAYQHPMARVVGFQEIA</sequence>
<dbReference type="GeneID" id="87862853"/>
<dbReference type="RefSeq" id="XP_062679733.1">
    <property type="nucleotide sequence ID" value="XM_062825699.1"/>
</dbReference>
<comment type="caution">
    <text evidence="1">The sequence shown here is derived from an EMBL/GenBank/DDBJ whole genome shotgun (WGS) entry which is preliminary data.</text>
</comment>
<reference evidence="1" key="1">
    <citation type="journal article" date="2023" name="Mol. Phylogenet. Evol.">
        <title>Genome-scale phylogeny and comparative genomics of the fungal order Sordariales.</title>
        <authorList>
            <person name="Hensen N."/>
            <person name="Bonometti L."/>
            <person name="Westerberg I."/>
            <person name="Brannstrom I.O."/>
            <person name="Guillou S."/>
            <person name="Cros-Aarteil S."/>
            <person name="Calhoun S."/>
            <person name="Haridas S."/>
            <person name="Kuo A."/>
            <person name="Mondo S."/>
            <person name="Pangilinan J."/>
            <person name="Riley R."/>
            <person name="LaButti K."/>
            <person name="Andreopoulos B."/>
            <person name="Lipzen A."/>
            <person name="Chen C."/>
            <person name="Yan M."/>
            <person name="Daum C."/>
            <person name="Ng V."/>
            <person name="Clum A."/>
            <person name="Steindorff A."/>
            <person name="Ohm R.A."/>
            <person name="Martin F."/>
            <person name="Silar P."/>
            <person name="Natvig D.O."/>
            <person name="Lalanne C."/>
            <person name="Gautier V."/>
            <person name="Ament-Velasquez S.L."/>
            <person name="Kruys A."/>
            <person name="Hutchinson M.I."/>
            <person name="Powell A.J."/>
            <person name="Barry K."/>
            <person name="Miller A.N."/>
            <person name="Grigoriev I.V."/>
            <person name="Debuchy R."/>
            <person name="Gladieux P."/>
            <person name="Hiltunen Thoren M."/>
            <person name="Johannesson H."/>
        </authorList>
    </citation>
    <scope>NUCLEOTIDE SEQUENCE</scope>
    <source>
        <strain evidence="1">CBS 560.94</strain>
    </source>
</reference>
<evidence type="ECO:0000313" key="1">
    <source>
        <dbReference type="EMBL" id="KAK3340791.1"/>
    </source>
</evidence>
<proteinExistence type="predicted"/>
<protein>
    <submittedName>
        <fullName evidence="1">Uncharacterized protein</fullName>
    </submittedName>
</protein>
<evidence type="ECO:0000313" key="2">
    <source>
        <dbReference type="Proteomes" id="UP001278500"/>
    </source>
</evidence>
<keyword evidence="2" id="KW-1185">Reference proteome</keyword>